<evidence type="ECO:0000313" key="2">
    <source>
        <dbReference type="EMBL" id="SCM79895.1"/>
    </source>
</evidence>
<accession>A0A212LQM0</accession>
<reference evidence="2" key="1">
    <citation type="submission" date="2016-08" db="EMBL/GenBank/DDBJ databases">
        <authorList>
            <person name="Seilhamer J.J."/>
        </authorList>
    </citation>
    <scope>NUCLEOTIDE SEQUENCE</scope>
    <source>
        <strain evidence="2">86</strain>
    </source>
</reference>
<keyword evidence="1" id="KW-0812">Transmembrane</keyword>
<name>A0A212LQM0_9HYPH</name>
<protein>
    <submittedName>
        <fullName evidence="2">Uncharacterized protein</fullName>
    </submittedName>
</protein>
<sequence>MQIRPLLLFVAIIELIAALILHRMGLAYVELIIGAAITFILAELMRPTR</sequence>
<keyword evidence="1" id="KW-1133">Transmembrane helix</keyword>
<dbReference type="EMBL" id="FMJD01000013">
    <property type="protein sequence ID" value="SCM79895.1"/>
    <property type="molecule type" value="Genomic_DNA"/>
</dbReference>
<keyword evidence="1" id="KW-0472">Membrane</keyword>
<organism evidence="2">
    <name type="scientific">uncultured Pleomorphomonas sp</name>
    <dbReference type="NCBI Taxonomy" id="442121"/>
    <lineage>
        <taxon>Bacteria</taxon>
        <taxon>Pseudomonadati</taxon>
        <taxon>Pseudomonadota</taxon>
        <taxon>Alphaproteobacteria</taxon>
        <taxon>Hyphomicrobiales</taxon>
        <taxon>Pleomorphomonadaceae</taxon>
        <taxon>Pleomorphomonas</taxon>
        <taxon>environmental samples</taxon>
    </lineage>
</organism>
<feature type="transmembrane region" description="Helical" evidence="1">
    <location>
        <begin position="27"/>
        <end position="45"/>
    </location>
</feature>
<dbReference type="AlphaFoldDB" id="A0A212LQM0"/>
<dbReference type="RefSeq" id="WP_288198807.1">
    <property type="nucleotide sequence ID" value="NZ_LT608334.1"/>
</dbReference>
<evidence type="ECO:0000256" key="1">
    <source>
        <dbReference type="SAM" id="Phobius"/>
    </source>
</evidence>
<proteinExistence type="predicted"/>
<gene>
    <name evidence="2" type="ORF">KL86PLE_90695</name>
</gene>